<accession>A0AAX4P7M4</accession>
<organism evidence="3 4">
    <name type="scientific">Chloropicon roscoffensis</name>
    <dbReference type="NCBI Taxonomy" id="1461544"/>
    <lineage>
        <taxon>Eukaryota</taxon>
        <taxon>Viridiplantae</taxon>
        <taxon>Chlorophyta</taxon>
        <taxon>Chloropicophyceae</taxon>
        <taxon>Chloropicales</taxon>
        <taxon>Chloropicaceae</taxon>
        <taxon>Chloropicon</taxon>
    </lineage>
</organism>
<dbReference type="GO" id="GO:0005768">
    <property type="term" value="C:endosome"/>
    <property type="evidence" value="ECO:0007669"/>
    <property type="project" value="TreeGrafter"/>
</dbReference>
<dbReference type="Pfam" id="PF10186">
    <property type="entry name" value="ATG14"/>
    <property type="match status" value="1"/>
</dbReference>
<dbReference type="GO" id="GO:0035493">
    <property type="term" value="P:SNARE complex assembly"/>
    <property type="evidence" value="ECO:0007669"/>
    <property type="project" value="TreeGrafter"/>
</dbReference>
<name>A0AAX4P7M4_9CHLO</name>
<evidence type="ECO:0000313" key="4">
    <source>
        <dbReference type="Proteomes" id="UP001472866"/>
    </source>
</evidence>
<dbReference type="Proteomes" id="UP001472866">
    <property type="component" value="Chromosome 05"/>
</dbReference>
<protein>
    <recommendedName>
        <fullName evidence="5">UV radiation resistance-associated gene protein</fullName>
    </recommendedName>
</protein>
<feature type="compositionally biased region" description="Basic and acidic residues" evidence="2">
    <location>
        <begin position="294"/>
        <end position="303"/>
    </location>
</feature>
<feature type="region of interest" description="Disordered" evidence="2">
    <location>
        <begin position="290"/>
        <end position="320"/>
    </location>
</feature>
<dbReference type="PANTHER" id="PTHR15157">
    <property type="entry name" value="UV RADIATION RESISTANCE-ASSOCIATED GENE PROTEIN"/>
    <property type="match status" value="1"/>
</dbReference>
<dbReference type="InterPro" id="IPR018791">
    <property type="entry name" value="UV_resistance/autophagy_Atg14"/>
</dbReference>
<dbReference type="GO" id="GO:0032991">
    <property type="term" value="C:protein-containing complex"/>
    <property type="evidence" value="ECO:0007669"/>
    <property type="project" value="UniProtKB-ARBA"/>
</dbReference>
<evidence type="ECO:0008006" key="5">
    <source>
        <dbReference type="Google" id="ProtNLM"/>
    </source>
</evidence>
<sequence length="380" mass="42014">MEPAQAAEASANVRGGKAEARSPSGAGEVELQVHRAETRERIVAIRDLMARYADLNLRRVSWSRELEGRLPNDVADRESLTRLDAAKRRLLGLSASRRDAEHKLVEGKKDLARLRSDLVSKKARVLRAMEAVETNRVRLAESRDAMYATTFNRLSITQQNLTFRRWELAQGVAHIFSLSTIDALRSPPTSPARGQGDPMGGTSPGGYGSPGHLARQRQISICGLELDSSVIRKNKDAMLDNREAGNSSEKLATALGYAAHILQLLAAYFDIPLRYPVFANNSRSYICDLVPSKPEGRDRKGGRDAGGTAQRGPPPPPEKVKFPLYIDHVGVERERTRFAYAIFLLNKDIEQILNAHGLDAFGVAPHYTLSNLHKLLSYCN</sequence>
<feature type="region of interest" description="Disordered" evidence="2">
    <location>
        <begin position="1"/>
        <end position="29"/>
    </location>
</feature>
<evidence type="ECO:0000313" key="3">
    <source>
        <dbReference type="EMBL" id="WZN61933.1"/>
    </source>
</evidence>
<dbReference type="GO" id="GO:0000323">
    <property type="term" value="C:lytic vacuole"/>
    <property type="evidence" value="ECO:0007669"/>
    <property type="project" value="TreeGrafter"/>
</dbReference>
<reference evidence="3 4" key="1">
    <citation type="submission" date="2024-03" db="EMBL/GenBank/DDBJ databases">
        <title>Complete genome sequence of the green alga Chloropicon roscoffensis RCC1871.</title>
        <authorList>
            <person name="Lemieux C."/>
            <person name="Pombert J.-F."/>
            <person name="Otis C."/>
            <person name="Turmel M."/>
        </authorList>
    </citation>
    <scope>NUCLEOTIDE SEQUENCE [LARGE SCALE GENOMIC DNA]</scope>
    <source>
        <strain evidence="3 4">RCC1871</strain>
    </source>
</reference>
<dbReference type="AlphaFoldDB" id="A0AAX4P7M4"/>
<dbReference type="PANTHER" id="PTHR15157:SF5">
    <property type="entry name" value="UV RADIATION RESISTANCE-ASSOCIATED GENE PROTEIN"/>
    <property type="match status" value="1"/>
</dbReference>
<feature type="compositionally biased region" description="Gly residues" evidence="2">
    <location>
        <begin position="197"/>
        <end position="209"/>
    </location>
</feature>
<keyword evidence="1" id="KW-0175">Coiled coil</keyword>
<gene>
    <name evidence="3" type="ORF">HKI87_05g34690</name>
</gene>
<dbReference type="EMBL" id="CP151505">
    <property type="protein sequence ID" value="WZN61933.1"/>
    <property type="molecule type" value="Genomic_DNA"/>
</dbReference>
<dbReference type="GO" id="GO:0000149">
    <property type="term" value="F:SNARE binding"/>
    <property type="evidence" value="ECO:0007669"/>
    <property type="project" value="TreeGrafter"/>
</dbReference>
<proteinExistence type="predicted"/>
<evidence type="ECO:0000256" key="2">
    <source>
        <dbReference type="SAM" id="MobiDB-lite"/>
    </source>
</evidence>
<evidence type="ECO:0000256" key="1">
    <source>
        <dbReference type="ARBA" id="ARBA00023054"/>
    </source>
</evidence>
<feature type="region of interest" description="Disordered" evidence="2">
    <location>
        <begin position="186"/>
        <end position="213"/>
    </location>
</feature>
<keyword evidence="4" id="KW-1185">Reference proteome</keyword>